<dbReference type="InterPro" id="IPR029044">
    <property type="entry name" value="Nucleotide-diphossugar_trans"/>
</dbReference>
<sequence>EDFDKLANTQDKKITFAFSAYGDKFINNVFILLQSIDSIYNGKVNIIFYHYNIDKEYLDEIQQILPYVLMKETKHKGCESGDVEYKTAQKSLIWKEILDDHPNLINIVLMDADMMVVKKMGEFFIKKFDVGFCYKEVDDENPNWPINGGLMLIKNSELVRSFFKEWVRLTIETQKSDKLSKKNGYTLWGGGDQVSLGHIFNTRNPEDYKHGLKISNLDFLGFPMKYINESRGIIPSIKTHIIHYKGKSWQNVLRLGIFSKRRPKATCNILYELNCKVLKKWRNRRHKKLGKWSPDFEMKYWNNHNDDFYINDIKRVYNVFDVDNVILDNIGPDNIDNVVEVGGGAYGGALRLFPFANSKYSIDIAMNEFLKKGKIPSNINCIKSDFGDLPINTNSAGVVFAWEVLDHALTNKHFNAGITELCRILKPGGLLFFNHPLNNISKLGHTVIKDEKEIIDSFINQGLYIVSEKIINNEMKHHPEKHKEMCIIFRKHDLKKRIPDDIASLISNVGN</sequence>
<feature type="non-terminal residue" evidence="3">
    <location>
        <position position="1"/>
    </location>
</feature>
<dbReference type="GO" id="GO:0008757">
    <property type="term" value="F:S-adenosylmethionine-dependent methyltransferase activity"/>
    <property type="evidence" value="ECO:0007669"/>
    <property type="project" value="InterPro"/>
</dbReference>
<dbReference type="CDD" id="cd02440">
    <property type="entry name" value="AdoMet_MTases"/>
    <property type="match status" value="1"/>
</dbReference>
<dbReference type="InterPro" id="IPR005069">
    <property type="entry name" value="Nucl-diP-sugar_transferase"/>
</dbReference>
<dbReference type="InterPro" id="IPR029063">
    <property type="entry name" value="SAM-dependent_MTases_sf"/>
</dbReference>
<proteinExistence type="predicted"/>
<evidence type="ECO:0000259" key="2">
    <source>
        <dbReference type="Pfam" id="PF08241"/>
    </source>
</evidence>
<dbReference type="AlphaFoldDB" id="A0A0F9GPT0"/>
<dbReference type="Gene3D" id="3.40.50.150">
    <property type="entry name" value="Vaccinia Virus protein VP39"/>
    <property type="match status" value="1"/>
</dbReference>
<comment type="caution">
    <text evidence="3">The sequence shown here is derived from an EMBL/GenBank/DDBJ whole genome shotgun (WGS) entry which is preliminary data.</text>
</comment>
<dbReference type="SUPFAM" id="SSF53335">
    <property type="entry name" value="S-adenosyl-L-methionine-dependent methyltransferases"/>
    <property type="match status" value="1"/>
</dbReference>
<protein>
    <recommendedName>
        <fullName evidence="4">Methyltransferase type 11 domain-containing protein</fullName>
    </recommendedName>
</protein>
<dbReference type="Pfam" id="PF03407">
    <property type="entry name" value="Nucleotid_trans"/>
    <property type="match status" value="1"/>
</dbReference>
<dbReference type="SUPFAM" id="SSF53448">
    <property type="entry name" value="Nucleotide-diphospho-sugar transferases"/>
    <property type="match status" value="1"/>
</dbReference>
<dbReference type="Pfam" id="PF08241">
    <property type="entry name" value="Methyltransf_11"/>
    <property type="match status" value="1"/>
</dbReference>
<accession>A0A0F9GPT0</accession>
<gene>
    <name evidence="3" type="ORF">LCGC14_1883880</name>
</gene>
<evidence type="ECO:0008006" key="4">
    <source>
        <dbReference type="Google" id="ProtNLM"/>
    </source>
</evidence>
<feature type="domain" description="Nucleotide-diphospho-sugar transferase" evidence="1">
    <location>
        <begin position="105"/>
        <end position="225"/>
    </location>
</feature>
<dbReference type="InterPro" id="IPR013216">
    <property type="entry name" value="Methyltransf_11"/>
</dbReference>
<dbReference type="EMBL" id="LAZR01019442">
    <property type="protein sequence ID" value="KKL92516.1"/>
    <property type="molecule type" value="Genomic_DNA"/>
</dbReference>
<organism evidence="3">
    <name type="scientific">marine sediment metagenome</name>
    <dbReference type="NCBI Taxonomy" id="412755"/>
    <lineage>
        <taxon>unclassified sequences</taxon>
        <taxon>metagenomes</taxon>
        <taxon>ecological metagenomes</taxon>
    </lineage>
</organism>
<reference evidence="3" key="1">
    <citation type="journal article" date="2015" name="Nature">
        <title>Complex archaea that bridge the gap between prokaryotes and eukaryotes.</title>
        <authorList>
            <person name="Spang A."/>
            <person name="Saw J.H."/>
            <person name="Jorgensen S.L."/>
            <person name="Zaremba-Niedzwiedzka K."/>
            <person name="Martijn J."/>
            <person name="Lind A.E."/>
            <person name="van Eijk R."/>
            <person name="Schleper C."/>
            <person name="Guy L."/>
            <person name="Ettema T.J."/>
        </authorList>
    </citation>
    <scope>NUCLEOTIDE SEQUENCE</scope>
</reference>
<dbReference type="Gene3D" id="3.90.550.10">
    <property type="entry name" value="Spore Coat Polysaccharide Biosynthesis Protein SpsA, Chain A"/>
    <property type="match status" value="1"/>
</dbReference>
<evidence type="ECO:0000259" key="1">
    <source>
        <dbReference type="Pfam" id="PF03407"/>
    </source>
</evidence>
<feature type="domain" description="Methyltransferase type 11" evidence="2">
    <location>
        <begin position="341"/>
        <end position="433"/>
    </location>
</feature>
<name>A0A0F9GPT0_9ZZZZ</name>
<evidence type="ECO:0000313" key="3">
    <source>
        <dbReference type="EMBL" id="KKL92516.1"/>
    </source>
</evidence>